<organism evidence="2 3">
    <name type="scientific">Pisum sativum</name>
    <name type="common">Garden pea</name>
    <name type="synonym">Lathyrus oleraceus</name>
    <dbReference type="NCBI Taxonomy" id="3888"/>
    <lineage>
        <taxon>Eukaryota</taxon>
        <taxon>Viridiplantae</taxon>
        <taxon>Streptophyta</taxon>
        <taxon>Embryophyta</taxon>
        <taxon>Tracheophyta</taxon>
        <taxon>Spermatophyta</taxon>
        <taxon>Magnoliopsida</taxon>
        <taxon>eudicotyledons</taxon>
        <taxon>Gunneridae</taxon>
        <taxon>Pentapetalae</taxon>
        <taxon>rosids</taxon>
        <taxon>fabids</taxon>
        <taxon>Fabales</taxon>
        <taxon>Fabaceae</taxon>
        <taxon>Papilionoideae</taxon>
        <taxon>50 kb inversion clade</taxon>
        <taxon>NPAAA clade</taxon>
        <taxon>Hologalegina</taxon>
        <taxon>IRL clade</taxon>
        <taxon>Fabeae</taxon>
        <taxon>Lathyrus</taxon>
    </lineage>
</organism>
<dbReference type="OrthoDB" id="1401204at2759"/>
<evidence type="ECO:0000313" key="2">
    <source>
        <dbReference type="EMBL" id="KAI5426875.1"/>
    </source>
</evidence>
<dbReference type="PANTHER" id="PTHR47992">
    <property type="entry name" value="PROTEIN PHOSPHATASE"/>
    <property type="match status" value="1"/>
</dbReference>
<dbReference type="SUPFAM" id="SSF81606">
    <property type="entry name" value="PP2C-like"/>
    <property type="match status" value="1"/>
</dbReference>
<accession>A0A9D5B1R2</accession>
<comment type="caution">
    <text evidence="2">The sequence shown here is derived from an EMBL/GenBank/DDBJ whole genome shotgun (WGS) entry which is preliminary data.</text>
</comment>
<dbReference type="GO" id="GO:0004722">
    <property type="term" value="F:protein serine/threonine phosphatase activity"/>
    <property type="evidence" value="ECO:0007669"/>
    <property type="project" value="InterPro"/>
</dbReference>
<gene>
    <name evidence="2" type="ORF">KIW84_032345</name>
</gene>
<protein>
    <recommendedName>
        <fullName evidence="1">PPM-type phosphatase domain-containing protein</fullName>
    </recommendedName>
</protein>
<dbReference type="Pfam" id="PF00481">
    <property type="entry name" value="PP2C"/>
    <property type="match status" value="1"/>
</dbReference>
<feature type="domain" description="PPM-type phosphatase" evidence="1">
    <location>
        <begin position="44"/>
        <end position="363"/>
    </location>
</feature>
<dbReference type="Gene3D" id="3.60.40.10">
    <property type="entry name" value="PPM-type phosphatase domain"/>
    <property type="match status" value="1"/>
</dbReference>
<sequence>MFLCVQNVLCACSSKNTLDMVDDIDIDEFRADPLGWTMKVIKHPFGEFSMAAVQANEDMEDFSQVEIDKEALFVGIYDGENGVIASEFLSQSLLPALLFLIKQNGENMSEDILRDVVDRMEKRFMLDADELHYHQPERVQASSSCLCCIIWKGRLYIANLGDSRAVMGSLGPFDILRVQQLVRDHNAGNRHIKVELARLHPDDPNIVMYHRDAWRVRGISKVSRCIGNAYLKRERFTLDPSFEVPRTELAPSDFTRTLLSAEPEIHSRVLRDSNKFIIFGSGGLWKLLTNEEAAKIVNTNPREGIAKRLVRIALEVAAREKNITYNELLKLPKGHDFTKGPSVSFERTRRSYHDDISVTVVFLDKTPDIDMSVMRDVIPSVPTINSFRSFHDTALRSCFHRMYAPEPVIIRSTVDF</sequence>
<evidence type="ECO:0000313" key="3">
    <source>
        <dbReference type="Proteomes" id="UP001058974"/>
    </source>
</evidence>
<proteinExistence type="predicted"/>
<dbReference type="InterPro" id="IPR001932">
    <property type="entry name" value="PPM-type_phosphatase-like_dom"/>
</dbReference>
<dbReference type="InterPro" id="IPR015655">
    <property type="entry name" value="PP2C"/>
</dbReference>
<dbReference type="Gramene" id="Psat03G0234500-T1">
    <property type="protein sequence ID" value="KAI5426875.1"/>
    <property type="gene ID" value="KIW84_032345"/>
</dbReference>
<dbReference type="EMBL" id="JAMSHJ010000003">
    <property type="protein sequence ID" value="KAI5426875.1"/>
    <property type="molecule type" value="Genomic_DNA"/>
</dbReference>
<dbReference type="PROSITE" id="PS51746">
    <property type="entry name" value="PPM_2"/>
    <property type="match status" value="1"/>
</dbReference>
<dbReference type="Gramene" id="Psat3g068640.1">
    <property type="protein sequence ID" value="Psat3g068640.1.cds"/>
    <property type="gene ID" value="Psat3g068640"/>
</dbReference>
<evidence type="ECO:0000259" key="1">
    <source>
        <dbReference type="PROSITE" id="PS51746"/>
    </source>
</evidence>
<dbReference type="AlphaFoldDB" id="A0A9D5B1R2"/>
<dbReference type="Proteomes" id="UP001058974">
    <property type="component" value="Chromosome 3"/>
</dbReference>
<keyword evidence="3" id="KW-1185">Reference proteome</keyword>
<name>A0A9D5B1R2_PEA</name>
<dbReference type="CDD" id="cd00143">
    <property type="entry name" value="PP2Cc"/>
    <property type="match status" value="1"/>
</dbReference>
<reference evidence="2 3" key="1">
    <citation type="journal article" date="2022" name="Nat. Genet.">
        <title>Improved pea reference genome and pan-genome highlight genomic features and evolutionary characteristics.</title>
        <authorList>
            <person name="Yang T."/>
            <person name="Liu R."/>
            <person name="Luo Y."/>
            <person name="Hu S."/>
            <person name="Wang D."/>
            <person name="Wang C."/>
            <person name="Pandey M.K."/>
            <person name="Ge S."/>
            <person name="Xu Q."/>
            <person name="Li N."/>
            <person name="Li G."/>
            <person name="Huang Y."/>
            <person name="Saxena R.K."/>
            <person name="Ji Y."/>
            <person name="Li M."/>
            <person name="Yan X."/>
            <person name="He Y."/>
            <person name="Liu Y."/>
            <person name="Wang X."/>
            <person name="Xiang C."/>
            <person name="Varshney R.K."/>
            <person name="Ding H."/>
            <person name="Gao S."/>
            <person name="Zong X."/>
        </authorList>
    </citation>
    <scope>NUCLEOTIDE SEQUENCE [LARGE SCALE GENOMIC DNA]</scope>
    <source>
        <strain evidence="2 3">cv. Zhongwan 6</strain>
    </source>
</reference>
<dbReference type="InterPro" id="IPR036457">
    <property type="entry name" value="PPM-type-like_dom_sf"/>
</dbReference>
<dbReference type="SMART" id="SM00332">
    <property type="entry name" value="PP2Cc"/>
    <property type="match status" value="1"/>
</dbReference>